<dbReference type="PROSITE" id="PS51832">
    <property type="entry name" value="HD_GYP"/>
    <property type="match status" value="1"/>
</dbReference>
<protein>
    <recommendedName>
        <fullName evidence="1">HD-GYP domain-containing protein</fullName>
    </recommendedName>
</protein>
<dbReference type="AlphaFoldDB" id="X1CVD6"/>
<dbReference type="InterPro" id="IPR037522">
    <property type="entry name" value="HD_GYP_dom"/>
</dbReference>
<dbReference type="EMBL" id="BART01020096">
    <property type="protein sequence ID" value="GAH00050.1"/>
    <property type="molecule type" value="Genomic_DNA"/>
</dbReference>
<sequence>MQDATVADGALAESLATSLQSRDAMLFALAKLTESRDVEMGMHLERMREYCRILA</sequence>
<gene>
    <name evidence="2" type="ORF">S01H4_37416</name>
</gene>
<feature type="domain" description="HD-GYP" evidence="1">
    <location>
        <begin position="18"/>
        <end position="55"/>
    </location>
</feature>
<feature type="non-terminal residue" evidence="2">
    <location>
        <position position="55"/>
    </location>
</feature>
<reference evidence="2" key="1">
    <citation type="journal article" date="2014" name="Front. Microbiol.">
        <title>High frequency of phylogenetically diverse reductive dehalogenase-homologous genes in deep subseafloor sedimentary metagenomes.</title>
        <authorList>
            <person name="Kawai M."/>
            <person name="Futagami T."/>
            <person name="Toyoda A."/>
            <person name="Takaki Y."/>
            <person name="Nishi S."/>
            <person name="Hori S."/>
            <person name="Arai W."/>
            <person name="Tsubouchi T."/>
            <person name="Morono Y."/>
            <person name="Uchiyama I."/>
            <person name="Ito T."/>
            <person name="Fujiyama A."/>
            <person name="Inagaki F."/>
            <person name="Takami H."/>
        </authorList>
    </citation>
    <scope>NUCLEOTIDE SEQUENCE</scope>
    <source>
        <strain evidence="2">Expedition CK06-06</strain>
    </source>
</reference>
<organism evidence="2">
    <name type="scientific">marine sediment metagenome</name>
    <dbReference type="NCBI Taxonomy" id="412755"/>
    <lineage>
        <taxon>unclassified sequences</taxon>
        <taxon>metagenomes</taxon>
        <taxon>ecological metagenomes</taxon>
    </lineage>
</organism>
<comment type="caution">
    <text evidence="2">The sequence shown here is derived from an EMBL/GenBank/DDBJ whole genome shotgun (WGS) entry which is preliminary data.</text>
</comment>
<evidence type="ECO:0000313" key="2">
    <source>
        <dbReference type="EMBL" id="GAH00050.1"/>
    </source>
</evidence>
<proteinExistence type="predicted"/>
<name>X1CVD6_9ZZZZ</name>
<accession>X1CVD6</accession>
<evidence type="ECO:0000259" key="1">
    <source>
        <dbReference type="PROSITE" id="PS51832"/>
    </source>
</evidence>